<evidence type="ECO:0000313" key="2">
    <source>
        <dbReference type="EMBL" id="KAF2640946.1"/>
    </source>
</evidence>
<dbReference type="InterPro" id="IPR056002">
    <property type="entry name" value="DUF7580"/>
</dbReference>
<feature type="domain" description="DUF7580" evidence="1">
    <location>
        <begin position="223"/>
        <end position="405"/>
    </location>
</feature>
<dbReference type="AlphaFoldDB" id="A0A6A6RZG9"/>
<evidence type="ECO:0000259" key="1">
    <source>
        <dbReference type="Pfam" id="PF24476"/>
    </source>
</evidence>
<accession>A0A6A6RZG9</accession>
<dbReference type="PANTHER" id="PTHR35186">
    <property type="entry name" value="ANK_REP_REGION DOMAIN-CONTAINING PROTEIN"/>
    <property type="match status" value="1"/>
</dbReference>
<dbReference type="OrthoDB" id="3565018at2759"/>
<reference evidence="2" key="1">
    <citation type="journal article" date="2020" name="Stud. Mycol.">
        <title>101 Dothideomycetes genomes: a test case for predicting lifestyles and emergence of pathogens.</title>
        <authorList>
            <person name="Haridas S."/>
            <person name="Albert R."/>
            <person name="Binder M."/>
            <person name="Bloem J."/>
            <person name="Labutti K."/>
            <person name="Salamov A."/>
            <person name="Andreopoulos B."/>
            <person name="Baker S."/>
            <person name="Barry K."/>
            <person name="Bills G."/>
            <person name="Bluhm B."/>
            <person name="Cannon C."/>
            <person name="Castanera R."/>
            <person name="Culley D."/>
            <person name="Daum C."/>
            <person name="Ezra D."/>
            <person name="Gonzalez J."/>
            <person name="Henrissat B."/>
            <person name="Kuo A."/>
            <person name="Liang C."/>
            <person name="Lipzen A."/>
            <person name="Lutzoni F."/>
            <person name="Magnuson J."/>
            <person name="Mondo S."/>
            <person name="Nolan M."/>
            <person name="Ohm R."/>
            <person name="Pangilinan J."/>
            <person name="Park H.-J."/>
            <person name="Ramirez L."/>
            <person name="Alfaro M."/>
            <person name="Sun H."/>
            <person name="Tritt A."/>
            <person name="Yoshinaga Y."/>
            <person name="Zwiers L.-H."/>
            <person name="Turgeon B."/>
            <person name="Goodwin S."/>
            <person name="Spatafora J."/>
            <person name="Crous P."/>
            <person name="Grigoriev I."/>
        </authorList>
    </citation>
    <scope>NUCLEOTIDE SEQUENCE</scope>
    <source>
        <strain evidence="2">CBS 473.64</strain>
    </source>
</reference>
<organism evidence="2 3">
    <name type="scientific">Massarina eburnea CBS 473.64</name>
    <dbReference type="NCBI Taxonomy" id="1395130"/>
    <lineage>
        <taxon>Eukaryota</taxon>
        <taxon>Fungi</taxon>
        <taxon>Dikarya</taxon>
        <taxon>Ascomycota</taxon>
        <taxon>Pezizomycotina</taxon>
        <taxon>Dothideomycetes</taxon>
        <taxon>Pleosporomycetidae</taxon>
        <taxon>Pleosporales</taxon>
        <taxon>Massarineae</taxon>
        <taxon>Massarinaceae</taxon>
        <taxon>Massarina</taxon>
    </lineage>
</organism>
<evidence type="ECO:0000313" key="3">
    <source>
        <dbReference type="Proteomes" id="UP000799753"/>
    </source>
</evidence>
<name>A0A6A6RZG9_9PLEO</name>
<proteinExistence type="predicted"/>
<dbReference type="PANTHER" id="PTHR35186:SF4">
    <property type="entry name" value="PRION-INHIBITION AND PROPAGATION HELO DOMAIN-CONTAINING PROTEIN"/>
    <property type="match status" value="1"/>
</dbReference>
<dbReference type="Proteomes" id="UP000799753">
    <property type="component" value="Unassembled WGS sequence"/>
</dbReference>
<keyword evidence="3" id="KW-1185">Reference proteome</keyword>
<protein>
    <recommendedName>
        <fullName evidence="1">DUF7580 domain-containing protein</fullName>
    </recommendedName>
</protein>
<dbReference type="EMBL" id="MU006784">
    <property type="protein sequence ID" value="KAF2640946.1"/>
    <property type="molecule type" value="Genomic_DNA"/>
</dbReference>
<gene>
    <name evidence="2" type="ORF">P280DRAFT_543896</name>
</gene>
<dbReference type="Pfam" id="PF24476">
    <property type="entry name" value="DUF7580"/>
    <property type="match status" value="1"/>
</dbReference>
<sequence>MVTGVETDGLVLSLIPIILEGLTFYMRGIETTKRSFRYHEQLRSLIRELSAENAVYANTLNKLLVGTQRLGTSYESYIATMDDLLQTVDKLKRRLKLDSAGNLTLTDSYAFKDCYKGLKLSLRKANYNDLVATLRRSNDSLHRITNQTMTFQSLRMSSVTSNHAVPNFNLINDRAQGFHSAIRAGWQCTCHSNHSVNLRLEPRIDRDEIWTTLTLRTVLQDGTFPLQTRLQLSVTLACSVLQLHETPWLNDDWTKDDILFIKRSDNIVYSHPFVTQRLASPERPATTDSTMRMAIRNQTLYGLGVSLIKLWYGSSIADLKKPDDSKIITIIESTTTITELTPSAAEFRTAGRLLNELYSNAGVKYANAVGRCIWCDFDHCTTSLDNTGFQRAVFRGVVAELKENFDFLHPTILT</sequence>